<dbReference type="GO" id="GO:0046872">
    <property type="term" value="F:metal ion binding"/>
    <property type="evidence" value="ECO:0007669"/>
    <property type="project" value="UniProtKB-KW"/>
</dbReference>
<dbReference type="SUPFAM" id="SSF53639">
    <property type="entry name" value="AraD/HMP-PK domain-like"/>
    <property type="match status" value="1"/>
</dbReference>
<keyword evidence="2 4" id="KW-0456">Lyase</keyword>
<dbReference type="Pfam" id="PF00596">
    <property type="entry name" value="Aldolase_II"/>
    <property type="match status" value="1"/>
</dbReference>
<evidence type="ECO:0000256" key="2">
    <source>
        <dbReference type="ARBA" id="ARBA00023239"/>
    </source>
</evidence>
<dbReference type="NCBIfam" id="NF002963">
    <property type="entry name" value="PRK03634.1"/>
    <property type="match status" value="1"/>
</dbReference>
<proteinExistence type="predicted"/>
<dbReference type="RefSeq" id="WP_011944084.1">
    <property type="nucleotide sequence ID" value="NC_009486.1"/>
</dbReference>
<evidence type="ECO:0000313" key="4">
    <source>
        <dbReference type="EMBL" id="ABQ47677.1"/>
    </source>
</evidence>
<dbReference type="InterPro" id="IPR036409">
    <property type="entry name" value="Aldolase_II/adducin_N_sf"/>
</dbReference>
<sequence>MRETIREIQKVAYWLAIKGLSEANAGNISVRLDERPEGYEVKSVNEYGFDYDGPEMYLLITATGSRMREVYEDDSKICLLHVLPGKHYEILHGNGKPTSEFPTHLMIHAKFKEMNPEKKAIVHTHPLNLLTLMNLEDFQELLPKMMKIHPEVLIFFPRGISVVEFEKPGSVELGLKTVEKSVGKDAVLWDKHGVVAFGKDVAEAYDRVEILEKAAEILLRVLSLGRNPTGVPEGWL</sequence>
<evidence type="ECO:0000256" key="1">
    <source>
        <dbReference type="ARBA" id="ARBA00022723"/>
    </source>
</evidence>
<dbReference type="STRING" id="390874.Tpet_1672"/>
<dbReference type="eggNOG" id="COG0235">
    <property type="taxonomic scope" value="Bacteria"/>
</dbReference>
<dbReference type="SMART" id="SM01007">
    <property type="entry name" value="Aldolase_II"/>
    <property type="match status" value="1"/>
</dbReference>
<organism evidence="4 5">
    <name type="scientific">Thermotoga petrophila (strain ATCC BAA-488 / DSM 13995 / JCM 10881 / RKU-1)</name>
    <dbReference type="NCBI Taxonomy" id="390874"/>
    <lineage>
        <taxon>Bacteria</taxon>
        <taxon>Thermotogati</taxon>
        <taxon>Thermotogota</taxon>
        <taxon>Thermotogae</taxon>
        <taxon>Thermotogales</taxon>
        <taxon>Thermotogaceae</taxon>
        <taxon>Thermotoga</taxon>
    </lineage>
</organism>
<protein>
    <submittedName>
        <fullName evidence="4">Rhamnulose-1-phosphate aldolase</fullName>
        <ecNumber evidence="4">4.1.2.19</ecNumber>
    </submittedName>
</protein>
<accession>A5INA4</accession>
<dbReference type="InterPro" id="IPR050197">
    <property type="entry name" value="Aldolase_class_II_sugar_metab"/>
</dbReference>
<evidence type="ECO:0000259" key="3">
    <source>
        <dbReference type="SMART" id="SM01007"/>
    </source>
</evidence>
<gene>
    <name evidence="4" type="ordered locus">Tpet_1672</name>
</gene>
<dbReference type="GO" id="GO:0005829">
    <property type="term" value="C:cytosol"/>
    <property type="evidence" value="ECO:0007669"/>
    <property type="project" value="TreeGrafter"/>
</dbReference>
<dbReference type="HOGENOM" id="CLU_076831_0_0_0"/>
<dbReference type="GO" id="GO:0019323">
    <property type="term" value="P:pentose catabolic process"/>
    <property type="evidence" value="ECO:0007669"/>
    <property type="project" value="TreeGrafter"/>
</dbReference>
<dbReference type="EC" id="4.1.2.19" evidence="4"/>
<evidence type="ECO:0000313" key="5">
    <source>
        <dbReference type="Proteomes" id="UP000006558"/>
    </source>
</evidence>
<dbReference type="PANTHER" id="PTHR22789">
    <property type="entry name" value="FUCULOSE PHOSPHATE ALDOLASE"/>
    <property type="match status" value="1"/>
</dbReference>
<feature type="domain" description="Class II aldolase/adducin N-terminal" evidence="3">
    <location>
        <begin position="6"/>
        <end position="219"/>
    </location>
</feature>
<keyword evidence="1" id="KW-0479">Metal-binding</keyword>
<dbReference type="AlphaFoldDB" id="A5INA4"/>
<reference evidence="5" key="1">
    <citation type="submission" date="2007-05" db="EMBL/GenBank/DDBJ databases">
        <title>Complete sequence of Thermotoga petrophila RKU-1.</title>
        <authorList>
            <consortium name="US DOE Joint Genome Institute"/>
            <person name="Copeland A."/>
            <person name="Lucas S."/>
            <person name="Lapidus A."/>
            <person name="Barry K."/>
            <person name="Glavina del Rio T."/>
            <person name="Dalin E."/>
            <person name="Tice H."/>
            <person name="Pitluck S."/>
            <person name="Sims D."/>
            <person name="Brettin T."/>
            <person name="Bruce D."/>
            <person name="Detter J.C."/>
            <person name="Han C."/>
            <person name="Tapia R."/>
            <person name="Schmutz J."/>
            <person name="Larimer F."/>
            <person name="Land M."/>
            <person name="Hauser L."/>
            <person name="Kyrpides N."/>
            <person name="Mikhailova N."/>
            <person name="Nelson K."/>
            <person name="Gogarten J.P."/>
            <person name="Noll K."/>
            <person name="Richardson P."/>
        </authorList>
    </citation>
    <scope>NUCLEOTIDE SEQUENCE [LARGE SCALE GENOMIC DNA]</scope>
    <source>
        <strain evidence="5">ATCC BAA-488 / DSM 13995 / JCM 10881 / RKU-1</strain>
    </source>
</reference>
<dbReference type="PANTHER" id="PTHR22789:SF0">
    <property type="entry name" value="3-OXO-TETRONATE 4-PHOSPHATE DECARBOXYLASE-RELATED"/>
    <property type="match status" value="1"/>
</dbReference>
<dbReference type="EMBL" id="CP000702">
    <property type="protein sequence ID" value="ABQ47677.1"/>
    <property type="molecule type" value="Genomic_DNA"/>
</dbReference>
<name>A5INA4_THEP1</name>
<dbReference type="InterPro" id="IPR001303">
    <property type="entry name" value="Aldolase_II/adducin_N"/>
</dbReference>
<dbReference type="KEGG" id="tpt:Tpet_1672"/>
<dbReference type="GO" id="GO:0008994">
    <property type="term" value="F:rhamnulose-1-phosphate aldolase activity"/>
    <property type="evidence" value="ECO:0007669"/>
    <property type="project" value="UniProtKB-EC"/>
</dbReference>
<dbReference type="Gene3D" id="3.40.225.10">
    <property type="entry name" value="Class II aldolase/adducin N-terminal domain"/>
    <property type="match status" value="1"/>
</dbReference>
<dbReference type="Proteomes" id="UP000006558">
    <property type="component" value="Chromosome"/>
</dbReference>
<reference evidence="4 5" key="2">
    <citation type="journal article" date="2009" name="Proc. Natl. Acad. Sci. U.S.A.">
        <title>On the chimeric nature, thermophilic origin, and phylogenetic placement of the Thermotogales.</title>
        <authorList>
            <person name="Zhaxybayeva O."/>
            <person name="Swithers K.S."/>
            <person name="Lapierre P."/>
            <person name="Fournier G.P."/>
            <person name="Bickhart D.M."/>
            <person name="DeBoy R.T."/>
            <person name="Nelson K.E."/>
            <person name="Nesbo C.L."/>
            <person name="Doolittle W.F."/>
            <person name="Gogarten J.P."/>
            <person name="Noll K.M."/>
        </authorList>
    </citation>
    <scope>NUCLEOTIDE SEQUENCE [LARGE SCALE GENOMIC DNA]</scope>
    <source>
        <strain evidence="5">ATCC BAA-488 / DSM 13995 / JCM 10881 / RKU-1</strain>
    </source>
</reference>